<dbReference type="EMBL" id="FNON01000014">
    <property type="protein sequence ID" value="SDZ37966.1"/>
    <property type="molecule type" value="Genomic_DNA"/>
</dbReference>
<dbReference type="InterPro" id="IPR027383">
    <property type="entry name" value="Znf_put"/>
</dbReference>
<evidence type="ECO:0000256" key="3">
    <source>
        <dbReference type="SAM" id="Phobius"/>
    </source>
</evidence>
<dbReference type="OrthoDB" id="153510at2"/>
<name>A0A1H3SIZ0_9PSEU</name>
<dbReference type="Proteomes" id="UP000199515">
    <property type="component" value="Unassembled WGS sequence"/>
</dbReference>
<gene>
    <name evidence="5" type="ORF">SAMN05421504_11446</name>
</gene>
<feature type="domain" description="Putative zinc-finger" evidence="4">
    <location>
        <begin position="16"/>
        <end position="38"/>
    </location>
</feature>
<evidence type="ECO:0000256" key="1">
    <source>
        <dbReference type="ARBA" id="ARBA00023015"/>
    </source>
</evidence>
<accession>A0A1H3SIZ0</accession>
<proteinExistence type="predicted"/>
<dbReference type="RefSeq" id="WP_091299251.1">
    <property type="nucleotide sequence ID" value="NZ_FNON01000014.1"/>
</dbReference>
<organism evidence="5 6">
    <name type="scientific">Amycolatopsis xylanica</name>
    <dbReference type="NCBI Taxonomy" id="589385"/>
    <lineage>
        <taxon>Bacteria</taxon>
        <taxon>Bacillati</taxon>
        <taxon>Actinomycetota</taxon>
        <taxon>Actinomycetes</taxon>
        <taxon>Pseudonocardiales</taxon>
        <taxon>Pseudonocardiaceae</taxon>
        <taxon>Amycolatopsis</taxon>
    </lineage>
</organism>
<evidence type="ECO:0000259" key="4">
    <source>
        <dbReference type="Pfam" id="PF13490"/>
    </source>
</evidence>
<dbReference type="Pfam" id="PF13490">
    <property type="entry name" value="zf-HC2"/>
    <property type="match status" value="1"/>
</dbReference>
<dbReference type="STRING" id="589385.SAMN05421504_11446"/>
<dbReference type="InterPro" id="IPR041916">
    <property type="entry name" value="Anti_sigma_zinc_sf"/>
</dbReference>
<dbReference type="Gene3D" id="1.10.10.1320">
    <property type="entry name" value="Anti-sigma factor, zinc-finger domain"/>
    <property type="match status" value="1"/>
</dbReference>
<keyword evidence="5" id="KW-0479">Metal-binding</keyword>
<sequence length="130" mass="13860">MRIRRPGHRGLAAYSLGVLDAEAARAFEAHLRRCPACRRELGGLRAVVSALGQAEGLGYLPPGNGPGARTAPARKQNTLRVRCRWLPLLVANLLFCLATMRISAPAPVANGVAVTSRDGERVVPLSVTIE</sequence>
<dbReference type="AlphaFoldDB" id="A0A1H3SIZ0"/>
<keyword evidence="5" id="KW-0863">Zinc-finger</keyword>
<keyword evidence="1" id="KW-0805">Transcription regulation</keyword>
<reference evidence="5 6" key="1">
    <citation type="submission" date="2016-10" db="EMBL/GenBank/DDBJ databases">
        <authorList>
            <person name="de Groot N.N."/>
        </authorList>
    </citation>
    <scope>NUCLEOTIDE SEQUENCE [LARGE SCALE GENOMIC DNA]</scope>
    <source>
        <strain evidence="5 6">CPCC 202699</strain>
    </source>
</reference>
<evidence type="ECO:0000256" key="2">
    <source>
        <dbReference type="ARBA" id="ARBA00023163"/>
    </source>
</evidence>
<keyword evidence="3" id="KW-1133">Transmembrane helix</keyword>
<keyword evidence="5" id="KW-0862">Zinc</keyword>
<keyword evidence="3" id="KW-0472">Membrane</keyword>
<evidence type="ECO:0000313" key="6">
    <source>
        <dbReference type="Proteomes" id="UP000199515"/>
    </source>
</evidence>
<keyword evidence="3" id="KW-0812">Transmembrane</keyword>
<protein>
    <submittedName>
        <fullName evidence="5">Putative zinc-finger</fullName>
    </submittedName>
</protein>
<evidence type="ECO:0000313" key="5">
    <source>
        <dbReference type="EMBL" id="SDZ37966.1"/>
    </source>
</evidence>
<keyword evidence="6" id="KW-1185">Reference proteome</keyword>
<feature type="transmembrane region" description="Helical" evidence="3">
    <location>
        <begin position="85"/>
        <end position="104"/>
    </location>
</feature>
<dbReference type="GO" id="GO:0008270">
    <property type="term" value="F:zinc ion binding"/>
    <property type="evidence" value="ECO:0007669"/>
    <property type="project" value="UniProtKB-KW"/>
</dbReference>
<keyword evidence="2" id="KW-0804">Transcription</keyword>